<keyword evidence="9" id="KW-1185">Reference proteome</keyword>
<evidence type="ECO:0000256" key="4">
    <source>
        <dbReference type="ARBA" id="ARBA00023128"/>
    </source>
</evidence>
<evidence type="ECO:0000256" key="7">
    <source>
        <dbReference type="SAM" id="MobiDB-lite"/>
    </source>
</evidence>
<comment type="subcellular location">
    <subcellularLocation>
        <location evidence="6">Mitochondrion outer membrane</location>
        <topology evidence="6">Multi-pass membrane protein</topology>
    </subcellularLocation>
    <text evidence="6">The ERMES/MDM complex localizes to a few discrete foci (around 10 per single cell), that represent mitochondria-endoplasmic reticulum junctions. These foci are often found next to mtDNA nucleoids.</text>
</comment>
<organism evidence="8 9">
    <name type="scientific">Apiospora arundinis</name>
    <dbReference type="NCBI Taxonomy" id="335852"/>
    <lineage>
        <taxon>Eukaryota</taxon>
        <taxon>Fungi</taxon>
        <taxon>Dikarya</taxon>
        <taxon>Ascomycota</taxon>
        <taxon>Pezizomycotina</taxon>
        <taxon>Sordariomycetes</taxon>
        <taxon>Xylariomycetidae</taxon>
        <taxon>Amphisphaeriales</taxon>
        <taxon>Apiosporaceae</taxon>
        <taxon>Apiospora</taxon>
    </lineage>
</organism>
<comment type="similarity">
    <text evidence="6">Belongs to the MDM10 family.</text>
</comment>
<evidence type="ECO:0000256" key="2">
    <source>
        <dbReference type="ARBA" id="ARBA00022692"/>
    </source>
</evidence>
<accession>A0ABR2HLN1</accession>
<keyword evidence="4 6" id="KW-0496">Mitochondrion</keyword>
<feature type="compositionally biased region" description="Low complexity" evidence="7">
    <location>
        <begin position="106"/>
        <end position="119"/>
    </location>
</feature>
<gene>
    <name evidence="6" type="primary">MDM10</name>
    <name evidence="8" type="ORF">PGQ11_015535</name>
</gene>
<dbReference type="HAMAP" id="MF_03102">
    <property type="entry name" value="Mdm10"/>
    <property type="match status" value="1"/>
</dbReference>
<reference evidence="8 9" key="1">
    <citation type="journal article" date="2024" name="IMA Fungus">
        <title>Apiospora arundinis, a panoply of carbohydrate-active enzymes and secondary metabolites.</title>
        <authorList>
            <person name="Sorensen T."/>
            <person name="Petersen C."/>
            <person name="Muurmann A.T."/>
            <person name="Christiansen J.V."/>
            <person name="Brundto M.L."/>
            <person name="Overgaard C.K."/>
            <person name="Boysen A.T."/>
            <person name="Wollenberg R.D."/>
            <person name="Larsen T.O."/>
            <person name="Sorensen J.L."/>
            <person name="Nielsen K.L."/>
            <person name="Sondergaard T.E."/>
        </authorList>
    </citation>
    <scope>NUCLEOTIDE SEQUENCE [LARGE SCALE GENOMIC DNA]</scope>
    <source>
        <strain evidence="8 9">AAU 773</strain>
    </source>
</reference>
<dbReference type="Pfam" id="PF12519">
    <property type="entry name" value="MDM10"/>
    <property type="match status" value="1"/>
</dbReference>
<keyword evidence="3 6" id="KW-1000">Mitochondrion outer membrane</keyword>
<name>A0ABR2HLN1_9PEZI</name>
<dbReference type="Proteomes" id="UP001390339">
    <property type="component" value="Unassembled WGS sequence"/>
</dbReference>
<feature type="region of interest" description="Disordered" evidence="7">
    <location>
        <begin position="414"/>
        <end position="452"/>
    </location>
</feature>
<evidence type="ECO:0000256" key="6">
    <source>
        <dbReference type="HAMAP-Rule" id="MF_03102"/>
    </source>
</evidence>
<dbReference type="EMBL" id="JAPCWZ010000010">
    <property type="protein sequence ID" value="KAK8849055.1"/>
    <property type="molecule type" value="Genomic_DNA"/>
</dbReference>
<feature type="region of interest" description="Disordered" evidence="7">
    <location>
        <begin position="464"/>
        <end position="492"/>
    </location>
</feature>
<protein>
    <recommendedName>
        <fullName evidence="6">Mitochondrial distribution and morphology protein 10</fullName>
    </recommendedName>
    <alternativeName>
        <fullName evidence="6">Mitochondrial inheritance component MDM10</fullName>
    </alternativeName>
</protein>
<dbReference type="PANTHER" id="PTHR28035">
    <property type="entry name" value="MITOCHONDRIAL DISTRIBUTION AND MORPHOLOGY PROTEIN 10"/>
    <property type="match status" value="1"/>
</dbReference>
<dbReference type="InterPro" id="IPR027539">
    <property type="entry name" value="Mdm10"/>
</dbReference>
<keyword evidence="1 6" id="KW-1134">Transmembrane beta strand</keyword>
<evidence type="ECO:0000256" key="1">
    <source>
        <dbReference type="ARBA" id="ARBA00022452"/>
    </source>
</evidence>
<comment type="caution">
    <text evidence="8">The sequence shown here is derived from an EMBL/GenBank/DDBJ whole genome shotgun (WGS) entry which is preliminary data.</text>
</comment>
<feature type="compositionally biased region" description="Low complexity" evidence="7">
    <location>
        <begin position="414"/>
        <end position="424"/>
    </location>
</feature>
<evidence type="ECO:0000313" key="8">
    <source>
        <dbReference type="EMBL" id="KAK8849055.1"/>
    </source>
</evidence>
<comment type="domain">
    <text evidence="6">Lacks alpha-helical transmembrane segments, suggesting that it resides in the membrane via beta-sheet conformations similar to those predicted for other outer membrane proteins and porin.</text>
</comment>
<comment type="function">
    <text evidence="6">Component of the ERMES/MDM complex, which serves as a molecular tether to connect the endoplasmic reticulum and mitochondria. Components of this complex are involved in the control of mitochondrial shape and protein biogenesis and may function in phospholipid exchange. MDM10 is involved in the late assembly steps of the general translocase of the mitochondrial outer membrane (TOM complex). Functions in the TOM40-specific route of the assembly of outer membrane beta-barrel proteins, including the association of TOM40 with the receptor TOM22 and small TOM proteins. Can associate with the SAM(core) complex as well as the MDM12-MMM1 complex, both involved in late steps of the major beta-barrel assembly pathway, that is responsible for biogenesis of all outer membrane beta-barrel proteins. May act as a switch that shuttles between both complexes and channels precursor proteins into the TOM40-specific pathway. Plays a role in mitochondrial morphology and in the inheritance of mitochondria.</text>
</comment>
<keyword evidence="2 6" id="KW-0812">Transmembrane</keyword>
<proteinExistence type="inferred from homology"/>
<comment type="subunit">
    <text evidence="6">Component of the ER-mitochondria encounter structure (ERMES) or MDM complex, composed of MMM1, MDM10, MDM12 and MDM34. Associates with the mitochondrial outer membrane sorting assembly machinery SAM(core) complex.</text>
</comment>
<evidence type="ECO:0000256" key="3">
    <source>
        <dbReference type="ARBA" id="ARBA00022787"/>
    </source>
</evidence>
<keyword evidence="5 6" id="KW-0472">Membrane</keyword>
<sequence length="547" mass="59425">MREFMDYIQSAFYTATGWNRDNSYSSLNATANGLLEFPTPRGVRLALGSLATPQFATAYQLGTVGVVDGSVSYLYSTVPLNDTIAQSARIPLPDLLKGYKPLQELKTTPTTVNNNNNKPVGDRSSDGDNGGAAAEGDALLLRQHQRRKEALAYGRLYLPRSMLEALVVKRFTNALQLQISAVSDQTLRNGGTVLGMVQYDKGRYGIEGLASSDGGLMGVRGLYNFGGDAEKFKQQGQEDGTNTTILSTGNGNGNGNGNGDRIYGRFSAGAELYYGTLNKSGGMSLGLRFATLPSHKGTPLTATMTINPLMGNMSWSYAVMAGQHCSLATRMDFNVYSYESDWVLGMELWRKKGSWTINRDNGMTDATATAATTNDIAMEQAFASRFERSFEAKMDWRMDDPALAAATALGTATPNTATLGTSTPAELVSPPSANEVEAEPTKNMTVAPAERSFQAKLEWRLDDRNEKKKKSSPQPSQQQPPPQKAEAESDEPEYPGVLKVRLDQHMKLGLVWEGRIKSLLFSLGSGVDLRKLDSPFRSLGLEVQFTS</sequence>
<dbReference type="PANTHER" id="PTHR28035:SF1">
    <property type="entry name" value="MITOCHONDRIAL DISTRIBUTION AND MORPHOLOGY PROTEIN 10"/>
    <property type="match status" value="1"/>
</dbReference>
<feature type="region of interest" description="Disordered" evidence="7">
    <location>
        <begin position="106"/>
        <end position="133"/>
    </location>
</feature>
<evidence type="ECO:0000313" key="9">
    <source>
        <dbReference type="Proteomes" id="UP001390339"/>
    </source>
</evidence>
<evidence type="ECO:0000256" key="5">
    <source>
        <dbReference type="ARBA" id="ARBA00023136"/>
    </source>
</evidence>